<dbReference type="EMBL" id="CP038489">
    <property type="protein sequence ID" value="QFZ29505.1"/>
    <property type="molecule type" value="Genomic_DNA"/>
</dbReference>
<name>A0ACD0WQ36_CLALS</name>
<accession>A0ACD0WQ36</accession>
<organism evidence="1 2">
    <name type="scientific">Clavispora lusitaniae</name>
    <name type="common">Candida lusitaniae</name>
    <dbReference type="NCBI Taxonomy" id="36911"/>
    <lineage>
        <taxon>Eukaryota</taxon>
        <taxon>Fungi</taxon>
        <taxon>Dikarya</taxon>
        <taxon>Ascomycota</taxon>
        <taxon>Saccharomycotina</taxon>
        <taxon>Pichiomycetes</taxon>
        <taxon>Metschnikowiaceae</taxon>
        <taxon>Clavispora</taxon>
    </lineage>
</organism>
<proteinExistence type="predicted"/>
<reference evidence="2" key="1">
    <citation type="journal article" date="2019" name="MBio">
        <title>Comparative genomics for the elucidation of multidrug resistance (MDR) in Candida lusitaniae.</title>
        <authorList>
            <person name="Kannan A."/>
            <person name="Asner S.A."/>
            <person name="Trachsel E."/>
            <person name="Kelly S."/>
            <person name="Parker J."/>
            <person name="Sanglard D."/>
        </authorList>
    </citation>
    <scope>NUCLEOTIDE SEQUENCE [LARGE SCALE GENOMIC DNA]</scope>
    <source>
        <strain evidence="2">P1</strain>
    </source>
</reference>
<evidence type="ECO:0000313" key="2">
    <source>
        <dbReference type="Proteomes" id="UP000326582"/>
    </source>
</evidence>
<keyword evidence="2" id="KW-1185">Reference proteome</keyword>
<protein>
    <submittedName>
        <fullName evidence="1">Uncharacterized transporter</fullName>
    </submittedName>
</protein>
<evidence type="ECO:0000313" key="1">
    <source>
        <dbReference type="EMBL" id="QFZ29505.1"/>
    </source>
</evidence>
<sequence>MQEKDTKTINNTLEVEVSEGQIESVEEPFDVKAERRLLQKFDWKIMPLFCAAYFFSALDRSNIGNANVAGMAKDLNLTSHQYSNAVSLVYATYLPVMLPGVWLMRKFNKPRYYMGGMIICWSIISIFTLFVRSYGSLVAMRLLLGFFEGSFFSCMTLIATDYYLPDEIGRRTSYYFVASALSSSFGGLIATGITKIPKGALKPWHYLYLIEGLLSLVCGICVLVFLPDSPVEMIHSQEEMIVYKSRSERRKTYDGSSHFDKKEFISAFDFKIACSVVIQFCQDVCLYGFSTFLPIILKSGLGFDSLKAQYLTVPVYIFAGLIYLFFAEISDRTKIRGPIIVFSNIFGIAGYIILLCVDKAGVKYFACYLICFSLYIGTGVNESWIASNTAPSFKRGTSIAINQSLGNISGAISPQVYVHPPDYELGHKFTLGCLCVSSAVSIICTLYLKRKNEIHQKILDSGVDDRKQARKTGDDSPEFRFIL</sequence>
<gene>
    <name evidence="1" type="ORF">EJF14_60011</name>
</gene>
<dbReference type="Proteomes" id="UP000326582">
    <property type="component" value="Chromosome 6"/>
</dbReference>